<evidence type="ECO:0000313" key="1">
    <source>
        <dbReference type="EMBL" id="KUN76577.1"/>
    </source>
</evidence>
<protein>
    <submittedName>
        <fullName evidence="1">Uncharacterized protein</fullName>
    </submittedName>
</protein>
<reference evidence="1 2" key="1">
    <citation type="submission" date="2015-10" db="EMBL/GenBank/DDBJ databases">
        <title>Draft genome sequence of Streptomyces griseoruber DSM 40281, type strain for the species Streptomyces griseoruber.</title>
        <authorList>
            <person name="Ruckert C."/>
            <person name="Winkler A."/>
            <person name="Kalinowski J."/>
            <person name="Kampfer P."/>
            <person name="Glaeser S."/>
        </authorList>
    </citation>
    <scope>NUCLEOTIDE SEQUENCE [LARGE SCALE GENOMIC DNA]</scope>
    <source>
        <strain evidence="1 2">DSM 40281</strain>
    </source>
</reference>
<accession>A0A101SMP1</accession>
<dbReference type="EMBL" id="LMWW01000065">
    <property type="protein sequence ID" value="KUN76577.1"/>
    <property type="molecule type" value="Genomic_DNA"/>
</dbReference>
<organism evidence="1 2">
    <name type="scientific">Streptomyces griseoruber</name>
    <dbReference type="NCBI Taxonomy" id="1943"/>
    <lineage>
        <taxon>Bacteria</taxon>
        <taxon>Bacillati</taxon>
        <taxon>Actinomycetota</taxon>
        <taxon>Actinomycetes</taxon>
        <taxon>Kitasatosporales</taxon>
        <taxon>Streptomycetaceae</taxon>
        <taxon>Streptomyces</taxon>
    </lineage>
</organism>
<gene>
    <name evidence="1" type="ORF">AQJ64_37025</name>
</gene>
<dbReference type="AlphaFoldDB" id="A0A101SMP1"/>
<comment type="caution">
    <text evidence="1">The sequence shown here is derived from an EMBL/GenBank/DDBJ whole genome shotgun (WGS) entry which is preliminary data.</text>
</comment>
<name>A0A101SMP1_9ACTN</name>
<sequence length="77" mass="8238">MDYSELKADILRLIVGATEDPSVSSERRRSPLRCGRNCCAVRPRTNSPKRPAALTTACANVLTISAAELHDGLGGDL</sequence>
<keyword evidence="2" id="KW-1185">Reference proteome</keyword>
<proteinExistence type="predicted"/>
<evidence type="ECO:0000313" key="2">
    <source>
        <dbReference type="Proteomes" id="UP000052982"/>
    </source>
</evidence>
<dbReference type="Proteomes" id="UP000052982">
    <property type="component" value="Unassembled WGS sequence"/>
</dbReference>
<dbReference type="STRING" id="1943.AQJ64_37025"/>